<protein>
    <recommendedName>
        <fullName evidence="1">DhaL domain-containing protein</fullName>
    </recommendedName>
</protein>
<dbReference type="GO" id="GO:0004371">
    <property type="term" value="F:glycerone kinase activity"/>
    <property type="evidence" value="ECO:0007669"/>
    <property type="project" value="InterPro"/>
</dbReference>
<dbReference type="Pfam" id="PF02734">
    <property type="entry name" value="Dak2"/>
    <property type="match status" value="1"/>
</dbReference>
<evidence type="ECO:0000313" key="3">
    <source>
        <dbReference type="Proteomes" id="UP000595437"/>
    </source>
</evidence>
<dbReference type="PROSITE" id="PS51480">
    <property type="entry name" value="DHAL"/>
    <property type="match status" value="1"/>
</dbReference>
<gene>
    <name evidence="2" type="ORF">FKW44_009150</name>
</gene>
<organism evidence="2 3">
    <name type="scientific">Caligus rogercresseyi</name>
    <name type="common">Sea louse</name>
    <dbReference type="NCBI Taxonomy" id="217165"/>
    <lineage>
        <taxon>Eukaryota</taxon>
        <taxon>Metazoa</taxon>
        <taxon>Ecdysozoa</taxon>
        <taxon>Arthropoda</taxon>
        <taxon>Crustacea</taxon>
        <taxon>Multicrustacea</taxon>
        <taxon>Hexanauplia</taxon>
        <taxon>Copepoda</taxon>
        <taxon>Siphonostomatoida</taxon>
        <taxon>Caligidae</taxon>
        <taxon>Caligus</taxon>
    </lineage>
</organism>
<dbReference type="GO" id="GO:0006071">
    <property type="term" value="P:glycerol metabolic process"/>
    <property type="evidence" value="ECO:0007669"/>
    <property type="project" value="InterPro"/>
</dbReference>
<dbReference type="InterPro" id="IPR036117">
    <property type="entry name" value="DhaL_dom_sf"/>
</dbReference>
<accession>A0A7T8HF67</accession>
<dbReference type="Gene3D" id="1.25.40.340">
    <property type="match status" value="1"/>
</dbReference>
<reference evidence="3" key="1">
    <citation type="submission" date="2021-01" db="EMBL/GenBank/DDBJ databases">
        <title>Caligus Genome Assembly.</title>
        <authorList>
            <person name="Gallardo-Escarate C."/>
        </authorList>
    </citation>
    <scope>NUCLEOTIDE SEQUENCE [LARGE SCALE GENOMIC DNA]</scope>
</reference>
<dbReference type="AlphaFoldDB" id="A0A7T8HF67"/>
<name>A0A7T8HF67_CALRO</name>
<dbReference type="SUPFAM" id="SSF101473">
    <property type="entry name" value="DhaL-like"/>
    <property type="match status" value="1"/>
</dbReference>
<feature type="domain" description="DhaL" evidence="1">
    <location>
        <begin position="1"/>
        <end position="53"/>
    </location>
</feature>
<dbReference type="InterPro" id="IPR004007">
    <property type="entry name" value="DhaL_dom"/>
</dbReference>
<keyword evidence="3" id="KW-1185">Reference proteome</keyword>
<dbReference type="Proteomes" id="UP000595437">
    <property type="component" value="Chromosome 6"/>
</dbReference>
<evidence type="ECO:0000259" key="1">
    <source>
        <dbReference type="PROSITE" id="PS51480"/>
    </source>
</evidence>
<sequence length="64" mass="6894">RFDAATRAAEKGAMETLSMKAKVGRAARVNQSELIHADPGAHAVGIICRAVNEAVKRVYSQHHP</sequence>
<proteinExistence type="predicted"/>
<dbReference type="EMBL" id="CP045895">
    <property type="protein sequence ID" value="QQP48740.1"/>
    <property type="molecule type" value="Genomic_DNA"/>
</dbReference>
<feature type="non-terminal residue" evidence="2">
    <location>
        <position position="1"/>
    </location>
</feature>
<evidence type="ECO:0000313" key="2">
    <source>
        <dbReference type="EMBL" id="QQP48740.1"/>
    </source>
</evidence>